<evidence type="ECO:0000313" key="2">
    <source>
        <dbReference type="EMBL" id="MDI9238257.1"/>
    </source>
</evidence>
<feature type="compositionally biased region" description="Low complexity" evidence="1">
    <location>
        <begin position="20"/>
        <end position="51"/>
    </location>
</feature>
<feature type="region of interest" description="Disordered" evidence="1">
    <location>
        <begin position="15"/>
        <end position="56"/>
    </location>
</feature>
<dbReference type="RefSeq" id="WP_283211733.1">
    <property type="nucleotide sequence ID" value="NZ_JASGBI010000001.1"/>
</dbReference>
<name>A0ABT6XDN8_9GAMM</name>
<gene>
    <name evidence="2" type="ORF">QLQ15_04945</name>
</gene>
<evidence type="ECO:0000313" key="3">
    <source>
        <dbReference type="Proteomes" id="UP001321580"/>
    </source>
</evidence>
<reference evidence="2 3" key="1">
    <citation type="submission" date="2023-05" db="EMBL/GenBank/DDBJ databases">
        <title>Lysobacter sp. strain LF1 Genome sequencing and assembly.</title>
        <authorList>
            <person name="Jung Y."/>
        </authorList>
    </citation>
    <scope>NUCLEOTIDE SEQUENCE [LARGE SCALE GENOMIC DNA]</scope>
    <source>
        <strain evidence="2 3">LF1</strain>
    </source>
</reference>
<evidence type="ECO:0000256" key="1">
    <source>
        <dbReference type="SAM" id="MobiDB-lite"/>
    </source>
</evidence>
<organism evidence="2 3">
    <name type="scientific">Lysobacter stagni</name>
    <dbReference type="NCBI Taxonomy" id="3045172"/>
    <lineage>
        <taxon>Bacteria</taxon>
        <taxon>Pseudomonadati</taxon>
        <taxon>Pseudomonadota</taxon>
        <taxon>Gammaproteobacteria</taxon>
        <taxon>Lysobacterales</taxon>
        <taxon>Lysobacteraceae</taxon>
        <taxon>Lysobacter</taxon>
    </lineage>
</organism>
<sequence length="280" mass="30545">MQVFFIPRARPPVPRMPNVAARRAAPEAEIGAAQAELPRNAPAPTAASTSTEVYSPDGRIRLPANIAIDPLKPEALPPGASDGDAPASASRIFERRNPIDYRPTRFDKDWASDGTLGDVALQKLGNRLEGFAALSRFVFGKDHSARARPPPDVPFNPALHERPSDLGSEATGDAYKAAPIKFEHAPDLKGEASRRIRASADELLKRHTDCDPLLLKRLLAPVQANIVELEHIERAMAHGVDPTQAEHLMPRSADRAYDLARRALWYADKQLKGCRPSSGN</sequence>
<accession>A0ABT6XDN8</accession>
<keyword evidence="3" id="KW-1185">Reference proteome</keyword>
<comment type="caution">
    <text evidence="2">The sequence shown here is derived from an EMBL/GenBank/DDBJ whole genome shotgun (WGS) entry which is preliminary data.</text>
</comment>
<dbReference type="Proteomes" id="UP001321580">
    <property type="component" value="Unassembled WGS sequence"/>
</dbReference>
<dbReference type="EMBL" id="JASGBI010000001">
    <property type="protein sequence ID" value="MDI9238257.1"/>
    <property type="molecule type" value="Genomic_DNA"/>
</dbReference>
<protein>
    <submittedName>
        <fullName evidence="2">Uncharacterized protein</fullName>
    </submittedName>
</protein>
<proteinExistence type="predicted"/>